<evidence type="ECO:0000313" key="5">
    <source>
        <dbReference type="Proteomes" id="UP000772434"/>
    </source>
</evidence>
<dbReference type="Gene3D" id="3.40.50.2000">
    <property type="entry name" value="Glycogen Phosphorylase B"/>
    <property type="match status" value="1"/>
</dbReference>
<dbReference type="InterPro" id="IPR050271">
    <property type="entry name" value="UDP-glycosyltransferase"/>
</dbReference>
<reference evidence="4" key="1">
    <citation type="submission" date="2020-11" db="EMBL/GenBank/DDBJ databases">
        <authorList>
            <consortium name="DOE Joint Genome Institute"/>
            <person name="Ahrendt S."/>
            <person name="Riley R."/>
            <person name="Andreopoulos W."/>
            <person name="Labutti K."/>
            <person name="Pangilinan J."/>
            <person name="Ruiz-Duenas F.J."/>
            <person name="Barrasa J.M."/>
            <person name="Sanchez-Garcia M."/>
            <person name="Camarero S."/>
            <person name="Miyauchi S."/>
            <person name="Serrano A."/>
            <person name="Linde D."/>
            <person name="Babiker R."/>
            <person name="Drula E."/>
            <person name="Ayuso-Fernandez I."/>
            <person name="Pacheco R."/>
            <person name="Padilla G."/>
            <person name="Ferreira P."/>
            <person name="Barriuso J."/>
            <person name="Kellner H."/>
            <person name="Castanera R."/>
            <person name="Alfaro M."/>
            <person name="Ramirez L."/>
            <person name="Pisabarro A.G."/>
            <person name="Kuo A."/>
            <person name="Tritt A."/>
            <person name="Lipzen A."/>
            <person name="He G."/>
            <person name="Yan M."/>
            <person name="Ng V."/>
            <person name="Cullen D."/>
            <person name="Martin F."/>
            <person name="Rosso M.-N."/>
            <person name="Henrissat B."/>
            <person name="Hibbett D."/>
            <person name="Martinez A.T."/>
            <person name="Grigoriev I.V."/>
        </authorList>
    </citation>
    <scope>NUCLEOTIDE SEQUENCE</scope>
    <source>
        <strain evidence="4">AH 40177</strain>
    </source>
</reference>
<dbReference type="GO" id="GO:0008194">
    <property type="term" value="F:UDP-glycosyltransferase activity"/>
    <property type="evidence" value="ECO:0007669"/>
    <property type="project" value="TreeGrafter"/>
</dbReference>
<dbReference type="AlphaFoldDB" id="A0A9P5PAL4"/>
<gene>
    <name evidence="4" type="ORF">BDP27DRAFT_1340506</name>
</gene>
<evidence type="ECO:0000313" key="4">
    <source>
        <dbReference type="EMBL" id="KAF9059874.1"/>
    </source>
</evidence>
<dbReference type="PANTHER" id="PTHR48043:SF145">
    <property type="entry name" value="FI06409P-RELATED"/>
    <property type="match status" value="1"/>
</dbReference>
<evidence type="ECO:0000256" key="2">
    <source>
        <dbReference type="ARBA" id="ARBA00022679"/>
    </source>
</evidence>
<sequence length="202" mass="22519">MAQPRPNHRHDHGTHFEYTEGLITTVINGVFGGMSDDMQFLWKAPCRGFENLEEVLMASLPRRQERNRVRVVPWLDAAPSAILLHQNVVCYIHHGGANSYFEGARAGTPQIILPQWYDTYENASRVEYLGIGIYGNKTCAPDIDATELGVAVARVTGGEEGKRLRENAEEIRKCCGKREGREMAADVVLGWLDGDMKLCMGA</sequence>
<dbReference type="PANTHER" id="PTHR48043">
    <property type="entry name" value="EG:EG0003.4 PROTEIN-RELATED"/>
    <property type="match status" value="1"/>
</dbReference>
<proteinExistence type="predicted"/>
<accession>A0A9P5PAL4</accession>
<keyword evidence="5" id="KW-1185">Reference proteome</keyword>
<comment type="caution">
    <text evidence="4">The sequence shown here is derived from an EMBL/GenBank/DDBJ whole genome shotgun (WGS) entry which is preliminary data.</text>
</comment>
<dbReference type="EMBL" id="JADNRY010000273">
    <property type="protein sequence ID" value="KAF9059874.1"/>
    <property type="molecule type" value="Genomic_DNA"/>
</dbReference>
<dbReference type="Proteomes" id="UP000772434">
    <property type="component" value="Unassembled WGS sequence"/>
</dbReference>
<keyword evidence="1" id="KW-0328">Glycosyltransferase</keyword>
<dbReference type="SUPFAM" id="SSF53756">
    <property type="entry name" value="UDP-Glycosyltransferase/glycogen phosphorylase"/>
    <property type="match status" value="1"/>
</dbReference>
<evidence type="ECO:0000259" key="3">
    <source>
        <dbReference type="Pfam" id="PF06722"/>
    </source>
</evidence>
<name>A0A9P5PAL4_9AGAR</name>
<dbReference type="OrthoDB" id="5835829at2759"/>
<dbReference type="InterPro" id="IPR010610">
    <property type="entry name" value="EryCIII-like_C"/>
</dbReference>
<evidence type="ECO:0000256" key="1">
    <source>
        <dbReference type="ARBA" id="ARBA00022676"/>
    </source>
</evidence>
<organism evidence="4 5">
    <name type="scientific">Rhodocollybia butyracea</name>
    <dbReference type="NCBI Taxonomy" id="206335"/>
    <lineage>
        <taxon>Eukaryota</taxon>
        <taxon>Fungi</taxon>
        <taxon>Dikarya</taxon>
        <taxon>Basidiomycota</taxon>
        <taxon>Agaricomycotina</taxon>
        <taxon>Agaricomycetes</taxon>
        <taxon>Agaricomycetidae</taxon>
        <taxon>Agaricales</taxon>
        <taxon>Marasmiineae</taxon>
        <taxon>Omphalotaceae</taxon>
        <taxon>Rhodocollybia</taxon>
    </lineage>
</organism>
<keyword evidence="2" id="KW-0808">Transferase</keyword>
<dbReference type="Pfam" id="PF06722">
    <property type="entry name" value="EryCIII-like_C"/>
    <property type="match status" value="1"/>
</dbReference>
<protein>
    <recommendedName>
        <fullName evidence="3">Erythromycin biosynthesis protein CIII-like C-terminal domain-containing protein</fullName>
    </recommendedName>
</protein>
<feature type="domain" description="Erythromycin biosynthesis protein CIII-like C-terminal" evidence="3">
    <location>
        <begin position="68"/>
        <end position="173"/>
    </location>
</feature>